<sequence>MPRAFTPKELKAITNLIRDWPIDKKLTWDAICKSSESVLDFVPTRQAFADKPAVLNAYKIRKAAITSNRDRLASIPKPKSLTAAAETIARQQAQITQLKNELQGMADMARRFIHNAVLHGLKREDLNAPLPKHDRKE</sequence>
<dbReference type="EMBL" id="CP012830">
    <property type="protein sequence ID" value="ALI04097.1"/>
    <property type="molecule type" value="Genomic_DNA"/>
</dbReference>
<dbReference type="AlphaFoldDB" id="A0A0N9WQ20"/>
<evidence type="ECO:0000256" key="1">
    <source>
        <dbReference type="SAM" id="Coils"/>
    </source>
</evidence>
<feature type="coiled-coil region" evidence="1">
    <location>
        <begin position="81"/>
        <end position="108"/>
    </location>
</feature>
<dbReference type="RefSeq" id="WP_054597303.1">
    <property type="nucleotide sequence ID" value="NZ_CP012830.1"/>
</dbReference>
<reference evidence="3" key="1">
    <citation type="submission" date="2015-09" db="EMBL/GenBank/DDBJ databases">
        <title>Whole genome sequence of Pseudomonas fluorescens FW300-N2E3.</title>
        <authorList>
            <person name="Ray J."/>
            <person name="Melnyk R."/>
            <person name="Deutschbauer A."/>
        </authorList>
    </citation>
    <scope>NUCLEOTIDE SEQUENCE [LARGE SCALE GENOMIC DNA]</scope>
    <source>
        <strain evidence="3">FW300-N2E3</strain>
    </source>
</reference>
<reference evidence="2 3" key="2">
    <citation type="journal article" date="2018" name="Nature">
        <title>Mutant phenotypes for thousands of bacterial genes of unknown function.</title>
        <authorList>
            <person name="Price M.N."/>
            <person name="Wetmore K.M."/>
            <person name="Waters R.J."/>
            <person name="Callaghan M."/>
            <person name="Ray J."/>
            <person name="Liu H."/>
            <person name="Kuehl J.V."/>
            <person name="Melnyk R.A."/>
            <person name="Lamson J.S."/>
            <person name="Suh Y."/>
            <person name="Carlson H.K."/>
            <person name="Esquivel Z."/>
            <person name="Sadeeshkumar H."/>
            <person name="Chakraborty R."/>
            <person name="Zane G.M."/>
            <person name="Rubin B.E."/>
            <person name="Wall J.D."/>
            <person name="Visel A."/>
            <person name="Bristow J."/>
            <person name="Blow M.J."/>
            <person name="Arkin A.P."/>
            <person name="Deutschbauer A.M."/>
        </authorList>
    </citation>
    <scope>NUCLEOTIDE SEQUENCE [LARGE SCALE GENOMIC DNA]</scope>
    <source>
        <strain evidence="2 3">FW300-N2E3</strain>
    </source>
</reference>
<evidence type="ECO:0000313" key="3">
    <source>
        <dbReference type="Proteomes" id="UP000066487"/>
    </source>
</evidence>
<dbReference type="OrthoDB" id="8702396at2"/>
<dbReference type="Proteomes" id="UP000066487">
    <property type="component" value="Chromosome"/>
</dbReference>
<name>A0A0N9WQ20_PSEFL</name>
<gene>
    <name evidence="2" type="ORF">AO353_24640</name>
</gene>
<evidence type="ECO:0000313" key="2">
    <source>
        <dbReference type="EMBL" id="ALI04097.1"/>
    </source>
</evidence>
<protein>
    <submittedName>
        <fullName evidence="2">Uncharacterized protein</fullName>
    </submittedName>
</protein>
<proteinExistence type="predicted"/>
<accession>A0A0N9WQ20</accession>
<organism evidence="2 3">
    <name type="scientific">Pseudomonas fluorescens</name>
    <dbReference type="NCBI Taxonomy" id="294"/>
    <lineage>
        <taxon>Bacteria</taxon>
        <taxon>Pseudomonadati</taxon>
        <taxon>Pseudomonadota</taxon>
        <taxon>Gammaproteobacteria</taxon>
        <taxon>Pseudomonadales</taxon>
        <taxon>Pseudomonadaceae</taxon>
        <taxon>Pseudomonas</taxon>
    </lineage>
</organism>
<keyword evidence="1" id="KW-0175">Coiled coil</keyword>